<keyword evidence="3" id="KW-1185">Reference proteome</keyword>
<feature type="domain" description="HTH cro/C1-type" evidence="1">
    <location>
        <begin position="19"/>
        <end position="64"/>
    </location>
</feature>
<accession>A0ABQ0C2P8</accession>
<name>A0ABQ0C2P8_9FIRM</name>
<protein>
    <recommendedName>
        <fullName evidence="1">HTH cro/C1-type domain-containing protein</fullName>
    </recommendedName>
</protein>
<dbReference type="SUPFAM" id="SSF47413">
    <property type="entry name" value="lambda repressor-like DNA-binding domains"/>
    <property type="match status" value="1"/>
</dbReference>
<dbReference type="Gene3D" id="1.10.260.40">
    <property type="entry name" value="lambda repressor-like DNA-binding domains"/>
    <property type="match status" value="1"/>
</dbReference>
<sequence length="74" mass="8250">MVRSIVAENAKKIIEQKCLKQGAIAKKADYDGKVFSNMLNGRKIITDLDVIRIANALEVEPNELYGIEKKTETA</sequence>
<dbReference type="InterPro" id="IPR010982">
    <property type="entry name" value="Lambda_DNA-bd_dom_sf"/>
</dbReference>
<dbReference type="PROSITE" id="PS50943">
    <property type="entry name" value="HTH_CROC1"/>
    <property type="match status" value="1"/>
</dbReference>
<comment type="caution">
    <text evidence="2">The sequence shown here is derived from an EMBL/GenBank/DDBJ whole genome shotgun (WGS) entry which is preliminary data.</text>
</comment>
<reference evidence="2 3" key="1">
    <citation type="submission" date="2024-04" db="EMBL/GenBank/DDBJ databases">
        <title>Defined microbial consortia suppress multidrug-resistant proinflammatory Enterobacteriaceae via ecological control.</title>
        <authorList>
            <person name="Furuichi M."/>
            <person name="Kawaguchi T."/>
            <person name="Pust M."/>
            <person name="Yasuma K."/>
            <person name="Plichta D."/>
            <person name="Hasegawa N."/>
            <person name="Ohya T."/>
            <person name="Bhattarai S."/>
            <person name="Sasajima S."/>
            <person name="Aoto Y."/>
            <person name="Tuganbaev T."/>
            <person name="Yaginuma M."/>
            <person name="Ueda M."/>
            <person name="Okahashi N."/>
            <person name="Amafuji K."/>
            <person name="Kiridooshi Y."/>
            <person name="Sugita K."/>
            <person name="Strazar M."/>
            <person name="Skelly A."/>
            <person name="Suda W."/>
            <person name="Hattori M."/>
            <person name="Nakamoto N."/>
            <person name="Caballero S."/>
            <person name="Norman J."/>
            <person name="Olle B."/>
            <person name="Tanoue T."/>
            <person name="Arita M."/>
            <person name="Bucci V."/>
            <person name="Atarashi K."/>
            <person name="Xavier R."/>
            <person name="Honda K."/>
        </authorList>
    </citation>
    <scope>NUCLEOTIDE SEQUENCE [LARGE SCALE GENOMIC DNA]</scope>
    <source>
        <strain evidence="3">k34-0107-D12</strain>
    </source>
</reference>
<dbReference type="CDD" id="cd00093">
    <property type="entry name" value="HTH_XRE"/>
    <property type="match status" value="1"/>
</dbReference>
<evidence type="ECO:0000313" key="3">
    <source>
        <dbReference type="Proteomes" id="UP001600941"/>
    </source>
</evidence>
<evidence type="ECO:0000259" key="1">
    <source>
        <dbReference type="PROSITE" id="PS50943"/>
    </source>
</evidence>
<dbReference type="EMBL" id="BAABZQ010000001">
    <property type="protein sequence ID" value="GAA6503074.1"/>
    <property type="molecule type" value="Genomic_DNA"/>
</dbReference>
<organism evidence="2 3">
    <name type="scientific">Blautia parvula</name>
    <dbReference type="NCBI Taxonomy" id="2877527"/>
    <lineage>
        <taxon>Bacteria</taxon>
        <taxon>Bacillati</taxon>
        <taxon>Bacillota</taxon>
        <taxon>Clostridia</taxon>
        <taxon>Lachnospirales</taxon>
        <taxon>Lachnospiraceae</taxon>
        <taxon>Blautia</taxon>
    </lineage>
</organism>
<dbReference type="InterPro" id="IPR001387">
    <property type="entry name" value="Cro/C1-type_HTH"/>
</dbReference>
<proteinExistence type="predicted"/>
<gene>
    <name evidence="2" type="ORF">K340107D12_58900</name>
</gene>
<evidence type="ECO:0000313" key="2">
    <source>
        <dbReference type="EMBL" id="GAA6503074.1"/>
    </source>
</evidence>
<dbReference type="RefSeq" id="WP_054352226.1">
    <property type="nucleotide sequence ID" value="NZ_BAABZQ010000001.1"/>
</dbReference>
<dbReference type="Proteomes" id="UP001600941">
    <property type="component" value="Unassembled WGS sequence"/>
</dbReference>